<name>A0A917PLY0_9DEIO</name>
<proteinExistence type="predicted"/>
<organism evidence="1 2">
    <name type="scientific">Deinococcus aquiradiocola</name>
    <dbReference type="NCBI Taxonomy" id="393059"/>
    <lineage>
        <taxon>Bacteria</taxon>
        <taxon>Thermotogati</taxon>
        <taxon>Deinococcota</taxon>
        <taxon>Deinococci</taxon>
        <taxon>Deinococcales</taxon>
        <taxon>Deinococcaceae</taxon>
        <taxon>Deinococcus</taxon>
    </lineage>
</organism>
<evidence type="ECO:0000313" key="2">
    <source>
        <dbReference type="Proteomes" id="UP000635726"/>
    </source>
</evidence>
<sequence>MSPRGRTLLSIPLPPDVQARWESWFVPDVQPFLLSDALAARLPHLAPWKRHELHTHHMPLSVIDTFGLYASPPDATWTVQLDESGWHTLSEDLQQEVLREQRSFRRGRVTEDPCTGLLHNEWPLTWWARTPQDRWQRLQAFVEDDRLPCRRQELTDSQRQALRQHFPALEALMGTFAADSGPNCLGTVMAACGVTGVARVWMHGPPFQRWLDARTRPADDLSGHGTILVWRDADGAVQHAALSLGDGWVFHKESQAWFAPRQVADLNEVLVRWAEVGWTTTGYLLRPT</sequence>
<comment type="caution">
    <text evidence="1">The sequence shown here is derived from an EMBL/GenBank/DDBJ whole genome shotgun (WGS) entry which is preliminary data.</text>
</comment>
<gene>
    <name evidence="1" type="ORF">GCM10008939_29900</name>
</gene>
<accession>A0A917PLY0</accession>
<dbReference type="EMBL" id="BMOE01000012">
    <property type="protein sequence ID" value="GGJ84046.1"/>
    <property type="molecule type" value="Genomic_DNA"/>
</dbReference>
<evidence type="ECO:0000313" key="1">
    <source>
        <dbReference type="EMBL" id="GGJ84046.1"/>
    </source>
</evidence>
<reference evidence="1" key="1">
    <citation type="journal article" date="2014" name="Int. J. Syst. Evol. Microbiol.">
        <title>Complete genome sequence of Corynebacterium casei LMG S-19264T (=DSM 44701T), isolated from a smear-ripened cheese.</title>
        <authorList>
            <consortium name="US DOE Joint Genome Institute (JGI-PGF)"/>
            <person name="Walter F."/>
            <person name="Albersmeier A."/>
            <person name="Kalinowski J."/>
            <person name="Ruckert C."/>
        </authorList>
    </citation>
    <scope>NUCLEOTIDE SEQUENCE</scope>
    <source>
        <strain evidence="1">JCM 14371</strain>
    </source>
</reference>
<reference evidence="1" key="2">
    <citation type="submission" date="2020-09" db="EMBL/GenBank/DDBJ databases">
        <authorList>
            <person name="Sun Q."/>
            <person name="Ohkuma M."/>
        </authorList>
    </citation>
    <scope>NUCLEOTIDE SEQUENCE</scope>
    <source>
        <strain evidence="1">JCM 14371</strain>
    </source>
</reference>
<protein>
    <submittedName>
        <fullName evidence="1">Uncharacterized protein</fullName>
    </submittedName>
</protein>
<keyword evidence="2" id="KW-1185">Reference proteome</keyword>
<dbReference type="Proteomes" id="UP000635726">
    <property type="component" value="Unassembled WGS sequence"/>
</dbReference>
<dbReference type="AlphaFoldDB" id="A0A917PLY0"/>
<dbReference type="RefSeq" id="WP_188964104.1">
    <property type="nucleotide sequence ID" value="NZ_BMOE01000012.1"/>
</dbReference>